<sequence length="275" mass="28689">MNSIVKPVMRSGGSAAAVLALVLAAAPAAHAGAGAAAGTAGDTCPSTVILAGRGSEQNHVTYPDGPLARYSNGWEGEAVSNLFTFTLAEHPEILDDGTTQIIGITDEHYPARFPLPKSVADVTPAVLVESAQLTADSVIRSFTGGQTQVDDWEATTGCRPDYITVGYSQGELPMPGVQRDLAAEGRLRGVLAFGNPLHHVPGARGFPGVPRDVPSLDYCVPDDVVCDTDVRSAFLALTDPEDEGAHAYYFEDAAAGSPSAGDRRVADTLADWISR</sequence>
<dbReference type="InterPro" id="IPR029058">
    <property type="entry name" value="AB_hydrolase_fold"/>
</dbReference>
<organism evidence="2 3">
    <name type="scientific">Corynebacterium variabile</name>
    <dbReference type="NCBI Taxonomy" id="1727"/>
    <lineage>
        <taxon>Bacteria</taxon>
        <taxon>Bacillati</taxon>
        <taxon>Actinomycetota</taxon>
        <taxon>Actinomycetes</taxon>
        <taxon>Mycobacteriales</taxon>
        <taxon>Corynebacteriaceae</taxon>
        <taxon>Corynebacterium</taxon>
    </lineage>
</organism>
<evidence type="ECO:0000313" key="2">
    <source>
        <dbReference type="EMBL" id="CUU65683.1"/>
    </source>
</evidence>
<gene>
    <name evidence="2" type="ORF">CVAR292_01015</name>
</gene>
<proteinExistence type="predicted"/>
<dbReference type="AlphaFoldDB" id="A0A0X2NJN1"/>
<feature type="chain" id="PRO_5039516723" description="Cutinase" evidence="1">
    <location>
        <begin position="32"/>
        <end position="275"/>
    </location>
</feature>
<dbReference type="RefSeq" id="WP_141657023.1">
    <property type="nucleotide sequence ID" value="NZ_FAUH01000005.1"/>
</dbReference>
<evidence type="ECO:0008006" key="4">
    <source>
        <dbReference type="Google" id="ProtNLM"/>
    </source>
</evidence>
<dbReference type="Gene3D" id="3.40.50.1820">
    <property type="entry name" value="alpha/beta hydrolase"/>
    <property type="match status" value="1"/>
</dbReference>
<keyword evidence="3" id="KW-1185">Reference proteome</keyword>
<protein>
    <recommendedName>
        <fullName evidence="4">Cutinase</fullName>
    </recommendedName>
</protein>
<evidence type="ECO:0000256" key="1">
    <source>
        <dbReference type="SAM" id="SignalP"/>
    </source>
</evidence>
<keyword evidence="1" id="KW-0732">Signal</keyword>
<dbReference type="Proteomes" id="UP000182498">
    <property type="component" value="Unassembled WGS sequence"/>
</dbReference>
<evidence type="ECO:0000313" key="3">
    <source>
        <dbReference type="Proteomes" id="UP000182498"/>
    </source>
</evidence>
<feature type="signal peptide" evidence="1">
    <location>
        <begin position="1"/>
        <end position="31"/>
    </location>
</feature>
<name>A0A0X2NJN1_9CORY</name>
<accession>A0A0X2NJN1</accession>
<dbReference type="EMBL" id="FAUH01000005">
    <property type="protein sequence ID" value="CUU65683.1"/>
    <property type="molecule type" value="Genomic_DNA"/>
</dbReference>
<dbReference type="OrthoDB" id="4457739at2"/>
<reference evidence="3" key="1">
    <citation type="submission" date="2015-11" db="EMBL/GenBank/DDBJ databases">
        <authorList>
            <person name="Dugat-Bony E."/>
        </authorList>
    </citation>
    <scope>NUCLEOTIDE SEQUENCE [LARGE SCALE GENOMIC DNA]</scope>
    <source>
        <strain evidence="3">Mu292</strain>
    </source>
</reference>
<dbReference type="SUPFAM" id="SSF53474">
    <property type="entry name" value="alpha/beta-Hydrolases"/>
    <property type="match status" value="1"/>
</dbReference>